<protein>
    <recommendedName>
        <fullName evidence="1">[acyl-carrier-protein] S-malonyltransferase</fullName>
        <ecNumber evidence="1">2.3.1.39</ecNumber>
    </recommendedName>
</protein>
<dbReference type="InterPro" id="IPR050858">
    <property type="entry name" value="Mal-CoA-ACP_Trans/PKS_FabD"/>
</dbReference>
<keyword evidence="8" id="KW-1185">Reference proteome</keyword>
<dbReference type="InterPro" id="IPR013785">
    <property type="entry name" value="Aldolase_TIM"/>
</dbReference>
<evidence type="ECO:0000256" key="3">
    <source>
        <dbReference type="ARBA" id="ARBA00023315"/>
    </source>
</evidence>
<evidence type="ECO:0000256" key="2">
    <source>
        <dbReference type="ARBA" id="ARBA00022679"/>
    </source>
</evidence>
<dbReference type="Pfam" id="PF00698">
    <property type="entry name" value="Acyl_transf_1"/>
    <property type="match status" value="1"/>
</dbReference>
<comment type="catalytic activity">
    <reaction evidence="4">
        <text>holo-[ACP] + malonyl-CoA = malonyl-[ACP] + CoA</text>
        <dbReference type="Rhea" id="RHEA:41792"/>
        <dbReference type="Rhea" id="RHEA-COMP:9623"/>
        <dbReference type="Rhea" id="RHEA-COMP:9685"/>
        <dbReference type="ChEBI" id="CHEBI:57287"/>
        <dbReference type="ChEBI" id="CHEBI:57384"/>
        <dbReference type="ChEBI" id="CHEBI:64479"/>
        <dbReference type="ChEBI" id="CHEBI:78449"/>
        <dbReference type="EC" id="2.3.1.39"/>
    </reaction>
</comment>
<name>A0A7W5Z6N4_9HYPH</name>
<dbReference type="EMBL" id="JACICC010000011">
    <property type="protein sequence ID" value="MBB3811107.1"/>
    <property type="molecule type" value="Genomic_DNA"/>
</dbReference>
<reference evidence="7 8" key="1">
    <citation type="submission" date="2020-08" db="EMBL/GenBank/DDBJ databases">
        <title>Genomic Encyclopedia of Type Strains, Phase IV (KMG-IV): sequencing the most valuable type-strain genomes for metagenomic binning, comparative biology and taxonomic classification.</title>
        <authorList>
            <person name="Goeker M."/>
        </authorList>
    </citation>
    <scope>NUCLEOTIDE SEQUENCE [LARGE SCALE GENOMIC DNA]</scope>
    <source>
        <strain evidence="7 8">DSM 28760</strain>
    </source>
</reference>
<dbReference type="InterPro" id="IPR016035">
    <property type="entry name" value="Acyl_Trfase/lysoPLipase"/>
</dbReference>
<dbReference type="Gene3D" id="3.30.70.250">
    <property type="entry name" value="Malonyl-CoA ACP transacylase, ACP-binding"/>
    <property type="match status" value="1"/>
</dbReference>
<dbReference type="AlphaFoldDB" id="A0A7W5Z6N4"/>
<dbReference type="InterPro" id="IPR016036">
    <property type="entry name" value="Malonyl_transacylase_ACP-bd"/>
</dbReference>
<organism evidence="7 8">
    <name type="scientific">Pseudochelatococcus contaminans</name>
    <dbReference type="NCBI Taxonomy" id="1538103"/>
    <lineage>
        <taxon>Bacteria</taxon>
        <taxon>Pseudomonadati</taxon>
        <taxon>Pseudomonadota</taxon>
        <taxon>Alphaproteobacteria</taxon>
        <taxon>Hyphomicrobiales</taxon>
        <taxon>Chelatococcaceae</taxon>
        <taxon>Pseudochelatococcus</taxon>
    </lineage>
</organism>
<accession>A0A7W5Z6N4</accession>
<comment type="caution">
    <text evidence="7">The sequence shown here is derived from an EMBL/GenBank/DDBJ whole genome shotgun (WGS) entry which is preliminary data.</text>
</comment>
<evidence type="ECO:0000313" key="7">
    <source>
        <dbReference type="EMBL" id="MBB3811107.1"/>
    </source>
</evidence>
<feature type="domain" description="Malonyl-CoA:ACP transacylase (MAT)" evidence="6">
    <location>
        <begin position="5"/>
        <end position="293"/>
    </location>
</feature>
<feature type="region of interest" description="Disordered" evidence="5">
    <location>
        <begin position="285"/>
        <end position="319"/>
    </location>
</feature>
<dbReference type="EC" id="2.3.1.39" evidence="1"/>
<sequence length="642" mass="68484">MKAFVFPGQGSQRRGMGEELFPRFPQQVQEADRILGYSITRLCLEDPDDCLNLTAYTQPAIYVVSWLACLAALEDGRSADMAAGHSVGEYTALTAAGVFDFELGLRIVVERARLMAAIEGGGLAAVIGCDERQVERLIADAGVPGLEIANINSPRQVVVGAPRAALADFVRHCAGVEQRVVPLRVSGPFHTSMMATAARAFRTFLDTLQATFRDPRFPVYANLDAQPHRRDALAETLARHISHPVRWQALIENMLAQGVEHFVEIGRPAILTPMIEDIRKGQAEAYASPRPGQAPSASLERASYRSAQTKPVQIQPEPSEYAATEDRLGCQRPLLAGPLPLAAASVELLGALSRHGALAILDSEGTALEELSQLLERLAGQPGLRSRFALALNPDLPLTPLLGLLARHAVHGLLVPGELLGSPLFAGLSRHPARPPLLLASVRDEGALALAWPCADAIYVEIGGPEGSGAELPLLSTALHRRNTRLQGDGAKGKGPLVGVGGIVGTPANAQGMRELGVDFVVSGAAFLATRESGLPEATRQALRRVGMAQHRLLPDGRFPEFASRSAAYVLASDAAERAERRQARYLQAPAAQPADGADAELVPGDASLWMLNNWLAGWPGSASAHLPTTAELVDWLCPTHP</sequence>
<dbReference type="InterPro" id="IPR014043">
    <property type="entry name" value="Acyl_transferase_dom"/>
</dbReference>
<dbReference type="PANTHER" id="PTHR42681:SF1">
    <property type="entry name" value="MALONYL-COA-ACYL CARRIER PROTEIN TRANSACYLASE, MITOCHONDRIAL"/>
    <property type="match status" value="1"/>
</dbReference>
<dbReference type="PANTHER" id="PTHR42681">
    <property type="entry name" value="MALONYL-COA-ACYL CARRIER PROTEIN TRANSACYLASE, MITOCHONDRIAL"/>
    <property type="match status" value="1"/>
</dbReference>
<evidence type="ECO:0000256" key="5">
    <source>
        <dbReference type="SAM" id="MobiDB-lite"/>
    </source>
</evidence>
<dbReference type="SMART" id="SM00827">
    <property type="entry name" value="PKS_AT"/>
    <property type="match status" value="1"/>
</dbReference>
<dbReference type="GO" id="GO:0005829">
    <property type="term" value="C:cytosol"/>
    <property type="evidence" value="ECO:0007669"/>
    <property type="project" value="TreeGrafter"/>
</dbReference>
<keyword evidence="2" id="KW-0808">Transferase</keyword>
<dbReference type="Proteomes" id="UP000537592">
    <property type="component" value="Unassembled WGS sequence"/>
</dbReference>
<dbReference type="Gene3D" id="3.40.366.10">
    <property type="entry name" value="Malonyl-Coenzyme A Acyl Carrier Protein, domain 2"/>
    <property type="match status" value="1"/>
</dbReference>
<dbReference type="RefSeq" id="WP_183754568.1">
    <property type="nucleotide sequence ID" value="NZ_JACICC010000011.1"/>
</dbReference>
<evidence type="ECO:0000259" key="6">
    <source>
        <dbReference type="SMART" id="SM00827"/>
    </source>
</evidence>
<evidence type="ECO:0000256" key="4">
    <source>
        <dbReference type="ARBA" id="ARBA00048462"/>
    </source>
</evidence>
<dbReference type="Gene3D" id="3.20.20.70">
    <property type="entry name" value="Aldolase class I"/>
    <property type="match status" value="1"/>
</dbReference>
<dbReference type="SUPFAM" id="SSF55048">
    <property type="entry name" value="Probable ACP-binding domain of malonyl-CoA ACP transacylase"/>
    <property type="match status" value="1"/>
</dbReference>
<dbReference type="GO" id="GO:0004314">
    <property type="term" value="F:[acyl-carrier-protein] S-malonyltransferase activity"/>
    <property type="evidence" value="ECO:0007669"/>
    <property type="project" value="UniProtKB-EC"/>
</dbReference>
<evidence type="ECO:0000313" key="8">
    <source>
        <dbReference type="Proteomes" id="UP000537592"/>
    </source>
</evidence>
<dbReference type="GO" id="GO:0006633">
    <property type="term" value="P:fatty acid biosynthetic process"/>
    <property type="evidence" value="ECO:0007669"/>
    <property type="project" value="TreeGrafter"/>
</dbReference>
<keyword evidence="3" id="KW-0012">Acyltransferase</keyword>
<gene>
    <name evidence="7" type="ORF">FHS81_003219</name>
</gene>
<dbReference type="InterPro" id="IPR001227">
    <property type="entry name" value="Ac_transferase_dom_sf"/>
</dbReference>
<dbReference type="SUPFAM" id="SSF51412">
    <property type="entry name" value="Inosine monophosphate dehydrogenase (IMPDH)"/>
    <property type="match status" value="1"/>
</dbReference>
<dbReference type="SUPFAM" id="SSF52151">
    <property type="entry name" value="FabD/lysophospholipase-like"/>
    <property type="match status" value="1"/>
</dbReference>
<evidence type="ECO:0000256" key="1">
    <source>
        <dbReference type="ARBA" id="ARBA00013258"/>
    </source>
</evidence>
<proteinExistence type="predicted"/>